<keyword evidence="3" id="KW-1185">Reference proteome</keyword>
<accession>A0ABY7CS20</accession>
<reference evidence="2" key="1">
    <citation type="submission" date="2022-10" db="EMBL/GenBank/DDBJ databases">
        <title>Puccinia triticina Genome sequencing and assembly.</title>
        <authorList>
            <person name="Li C."/>
        </authorList>
    </citation>
    <scope>NUCLEOTIDE SEQUENCE</scope>
    <source>
        <strain evidence="2">Pt15</strain>
    </source>
</reference>
<feature type="signal peptide" evidence="1">
    <location>
        <begin position="1"/>
        <end position="21"/>
    </location>
</feature>
<sequence>MQFPTLIVLCFSFFILQLAHATQGMDMITRGMDMFRINPALDSAGSSSFSTFEAPFNLKYWISPVESLKVRGQLLDFLQLCVEFEGPRLELKTKNEPENADLKTLITFYREVVIEWRALDENDPRSLFIRHMRDERFDPEYAAYLIQFGFKGVLHNHLATDEQVKEWLKILAYTLRQARHARSGVVSHLAVSASYGLLSLKLRYRNLQRRLPDINAMLEFVNDIHGVITVDGAKCLRWEREFIFPGRFGEEIIDLEKFMQIIKLDEHLENAMFSPTPEKGWNDLKTLCEEFGSSSTHRRLVTMAIFYHKFKDHGDNQDKNS</sequence>
<proteinExistence type="predicted"/>
<organism evidence="2 3">
    <name type="scientific">Puccinia triticina</name>
    <dbReference type="NCBI Taxonomy" id="208348"/>
    <lineage>
        <taxon>Eukaryota</taxon>
        <taxon>Fungi</taxon>
        <taxon>Dikarya</taxon>
        <taxon>Basidiomycota</taxon>
        <taxon>Pucciniomycotina</taxon>
        <taxon>Pucciniomycetes</taxon>
        <taxon>Pucciniales</taxon>
        <taxon>Pucciniaceae</taxon>
        <taxon>Puccinia</taxon>
    </lineage>
</organism>
<evidence type="ECO:0000313" key="3">
    <source>
        <dbReference type="Proteomes" id="UP001164743"/>
    </source>
</evidence>
<dbReference type="RefSeq" id="XP_053022832.1">
    <property type="nucleotide sequence ID" value="XM_053171583.1"/>
</dbReference>
<dbReference type="Proteomes" id="UP001164743">
    <property type="component" value="Chromosome 8A"/>
</dbReference>
<dbReference type="GeneID" id="77812478"/>
<name>A0ABY7CS20_9BASI</name>
<gene>
    <name evidence="2" type="ORF">PtA15_8A181</name>
</gene>
<feature type="chain" id="PRO_5045661933" description="Secreted protein" evidence="1">
    <location>
        <begin position="22"/>
        <end position="321"/>
    </location>
</feature>
<protein>
    <recommendedName>
        <fullName evidence="4">Secreted protein</fullName>
    </recommendedName>
</protein>
<evidence type="ECO:0000256" key="1">
    <source>
        <dbReference type="SAM" id="SignalP"/>
    </source>
</evidence>
<evidence type="ECO:0000313" key="2">
    <source>
        <dbReference type="EMBL" id="WAQ87277.1"/>
    </source>
</evidence>
<evidence type="ECO:0008006" key="4">
    <source>
        <dbReference type="Google" id="ProtNLM"/>
    </source>
</evidence>
<keyword evidence="1" id="KW-0732">Signal</keyword>
<dbReference type="EMBL" id="CP110428">
    <property type="protein sequence ID" value="WAQ87277.1"/>
    <property type="molecule type" value="Genomic_DNA"/>
</dbReference>